<dbReference type="GO" id="GO:0016020">
    <property type="term" value="C:membrane"/>
    <property type="evidence" value="ECO:0007669"/>
    <property type="project" value="InterPro"/>
</dbReference>
<gene>
    <name evidence="2" type="ORF">A2Z10_00435</name>
</gene>
<dbReference type="GO" id="GO:0008233">
    <property type="term" value="F:peptidase activity"/>
    <property type="evidence" value="ECO:0007669"/>
    <property type="project" value="InterPro"/>
</dbReference>
<evidence type="ECO:0000313" key="2">
    <source>
        <dbReference type="EMBL" id="OGD23433.1"/>
    </source>
</evidence>
<dbReference type="Proteomes" id="UP000176639">
    <property type="component" value="Unassembled WGS sequence"/>
</dbReference>
<feature type="domain" description="Peptidase C39" evidence="1">
    <location>
        <begin position="4"/>
        <end position="112"/>
    </location>
</feature>
<accession>A0A1F5AYI2</accession>
<organism evidence="2 3">
    <name type="scientific">Candidatus Azambacteria bacterium RBG_16_47_10</name>
    <dbReference type="NCBI Taxonomy" id="1797292"/>
    <lineage>
        <taxon>Bacteria</taxon>
        <taxon>Candidatus Azamiibacteriota</taxon>
    </lineage>
</organism>
<proteinExistence type="predicted"/>
<dbReference type="GO" id="GO:0006508">
    <property type="term" value="P:proteolysis"/>
    <property type="evidence" value="ECO:0007669"/>
    <property type="project" value="InterPro"/>
</dbReference>
<evidence type="ECO:0000259" key="1">
    <source>
        <dbReference type="Pfam" id="PF03412"/>
    </source>
</evidence>
<reference evidence="2 3" key="1">
    <citation type="journal article" date="2016" name="Nat. Commun.">
        <title>Thousands of microbial genomes shed light on interconnected biogeochemical processes in an aquifer system.</title>
        <authorList>
            <person name="Anantharaman K."/>
            <person name="Brown C.T."/>
            <person name="Hug L.A."/>
            <person name="Sharon I."/>
            <person name="Castelle C.J."/>
            <person name="Probst A.J."/>
            <person name="Thomas B.C."/>
            <person name="Singh A."/>
            <person name="Wilkins M.J."/>
            <person name="Karaoz U."/>
            <person name="Brodie E.L."/>
            <person name="Williams K.H."/>
            <person name="Hubbard S.S."/>
            <person name="Banfield J.F."/>
        </authorList>
    </citation>
    <scope>NUCLEOTIDE SEQUENCE [LARGE SCALE GENOMIC DNA]</scope>
</reference>
<name>A0A1F5AYI2_9BACT</name>
<dbReference type="GO" id="GO:0005524">
    <property type="term" value="F:ATP binding"/>
    <property type="evidence" value="ECO:0007669"/>
    <property type="project" value="InterPro"/>
</dbReference>
<protein>
    <recommendedName>
        <fullName evidence="1">Peptidase C39 domain-containing protein</fullName>
    </recommendedName>
</protein>
<evidence type="ECO:0000313" key="3">
    <source>
        <dbReference type="Proteomes" id="UP000176639"/>
    </source>
</evidence>
<dbReference type="Pfam" id="PF03412">
    <property type="entry name" value="Peptidase_C39"/>
    <property type="match status" value="1"/>
</dbReference>
<dbReference type="InterPro" id="IPR005074">
    <property type="entry name" value="Peptidase_C39"/>
</dbReference>
<sequence>MAFAFFKYRISQSKLAKQAKTNLKTGTSHRGMINAIKINGFQYQTIKGSDFNKISVFLKKHLPIIVNFIEPSHNEGHYAIVVGITKTKIILNDPWNGNNFVMSRNIFFKRWHDSKNTAKKWMLILYKE</sequence>
<comment type="caution">
    <text evidence="2">The sequence shown here is derived from an EMBL/GenBank/DDBJ whole genome shotgun (WGS) entry which is preliminary data.</text>
</comment>
<dbReference type="AlphaFoldDB" id="A0A1F5AYI2"/>
<dbReference type="EMBL" id="MEYI01000040">
    <property type="protein sequence ID" value="OGD23433.1"/>
    <property type="molecule type" value="Genomic_DNA"/>
</dbReference>
<dbReference type="Gene3D" id="3.90.70.10">
    <property type="entry name" value="Cysteine proteinases"/>
    <property type="match status" value="1"/>
</dbReference>